<evidence type="ECO:0000259" key="1">
    <source>
        <dbReference type="Pfam" id="PF12146"/>
    </source>
</evidence>
<accession>A0A143HQC1</accession>
<dbReference type="Proteomes" id="UP000076077">
    <property type="component" value="Chromosome"/>
</dbReference>
<name>A0A143HQC1_MICTH</name>
<feature type="domain" description="Serine aminopeptidase S33" evidence="1">
    <location>
        <begin position="83"/>
        <end position="311"/>
    </location>
</feature>
<dbReference type="InterPro" id="IPR029058">
    <property type="entry name" value="AB_hydrolase_fold"/>
</dbReference>
<dbReference type="InterPro" id="IPR022742">
    <property type="entry name" value="Hydrolase_4"/>
</dbReference>
<dbReference type="RefSeq" id="WP_067156168.1">
    <property type="nucleotide sequence ID" value="NZ_CP014864.1"/>
</dbReference>
<reference evidence="4" key="1">
    <citation type="submission" date="2016-03" db="EMBL/GenBank/DDBJ databases">
        <authorList>
            <person name="Lee Y.-S."/>
            <person name="Choi Y.-L."/>
        </authorList>
    </citation>
    <scope>NUCLEOTIDE SEQUENCE [LARGE SCALE GENOMIC DNA]</scope>
    <source>
        <strain evidence="4">DAU221</strain>
    </source>
</reference>
<dbReference type="EMBL" id="CP014864">
    <property type="protein sequence ID" value="AMX03620.1"/>
    <property type="molecule type" value="Genomic_DNA"/>
</dbReference>
<evidence type="ECO:0000313" key="2">
    <source>
        <dbReference type="EMBL" id="AMX03620.1"/>
    </source>
</evidence>
<dbReference type="STRING" id="252514.A3224_14435"/>
<dbReference type="GO" id="GO:0016787">
    <property type="term" value="F:hydrolase activity"/>
    <property type="evidence" value="ECO:0007669"/>
    <property type="project" value="UniProtKB-KW"/>
</dbReference>
<gene>
    <name evidence="2" type="ORF">A3224_14435</name>
    <name evidence="3" type="ORF">OQJ68_05395</name>
</gene>
<dbReference type="PANTHER" id="PTHR11614">
    <property type="entry name" value="PHOSPHOLIPASE-RELATED"/>
    <property type="match status" value="1"/>
</dbReference>
<organism evidence="2 4">
    <name type="scientific">Microbulbifer thermotolerans</name>
    <dbReference type="NCBI Taxonomy" id="252514"/>
    <lineage>
        <taxon>Bacteria</taxon>
        <taxon>Pseudomonadati</taxon>
        <taxon>Pseudomonadota</taxon>
        <taxon>Gammaproteobacteria</taxon>
        <taxon>Cellvibrionales</taxon>
        <taxon>Microbulbiferaceae</taxon>
        <taxon>Microbulbifer</taxon>
    </lineage>
</organism>
<dbReference type="Proteomes" id="UP001209730">
    <property type="component" value="Unassembled WGS sequence"/>
</dbReference>
<reference evidence="2" key="2">
    <citation type="submission" date="2016-03" db="EMBL/GenBank/DDBJ databases">
        <authorList>
            <person name="Ploux O."/>
        </authorList>
    </citation>
    <scope>NUCLEOTIDE SEQUENCE [LARGE SCALE GENOMIC DNA]</scope>
    <source>
        <strain evidence="2">DAU221</strain>
    </source>
</reference>
<dbReference type="OrthoDB" id="5614837at2"/>
<dbReference type="InterPro" id="IPR051044">
    <property type="entry name" value="MAG_DAG_Lipase"/>
</dbReference>
<dbReference type="Gene3D" id="3.40.50.1820">
    <property type="entry name" value="alpha/beta hydrolase"/>
    <property type="match status" value="1"/>
</dbReference>
<dbReference type="AlphaFoldDB" id="A0A143HQC1"/>
<dbReference type="SUPFAM" id="SSF53474">
    <property type="entry name" value="alpha/beta-Hydrolases"/>
    <property type="match status" value="1"/>
</dbReference>
<dbReference type="EMBL" id="JAPHQB010000006">
    <property type="protein sequence ID" value="MCX2801221.1"/>
    <property type="molecule type" value="Genomic_DNA"/>
</dbReference>
<dbReference type="GeneID" id="76609231"/>
<evidence type="ECO:0000313" key="4">
    <source>
        <dbReference type="Proteomes" id="UP000076077"/>
    </source>
</evidence>
<keyword evidence="4" id="KW-1185">Reference proteome</keyword>
<protein>
    <submittedName>
        <fullName evidence="3">Alpha/beta hydrolase</fullName>
    </submittedName>
</protein>
<proteinExistence type="predicted"/>
<evidence type="ECO:0000313" key="3">
    <source>
        <dbReference type="EMBL" id="MCX2801221.1"/>
    </source>
</evidence>
<keyword evidence="3" id="KW-0378">Hydrolase</keyword>
<sequence>MDLLQDITTVEHSPVIRRPDYSALRDQLPELDFSSADEGPLLPALQEYRNFYNLHFPQASRTGVGTFAAAGFELVAQYWLVEKPRGTLFICHGYFDHTGVYGPAVRFGLERDLNVVIFDFPGHGLSSGEPVAIDTFLQYRQVLQVLLQKARDKLSGPWHAMGQSTGGAALLAYLQYSRWQPFDKIFLLAPLVRPARWHVRKWMYYLGRFFLVAPDRGFNINTHDAEFARRQAHRDPLQSRVISMRWLGAMVDWLKTFPATAKNPKPILVVQGTGDETVSWRYNMRAIRDRFPNSRRVIIRGARHQMINETQPYRHQILKALDDWLNR</sequence>
<reference evidence="3" key="3">
    <citation type="submission" date="2022-11" db="EMBL/GenBank/DDBJ databases">
        <title>Chitin-degrading and fungicidal potential of chitinolytic bacterial strains from marine environment of the Pacific Ocean regions.</title>
        <authorList>
            <person name="Pentekhina I."/>
            <person name="Nedashkovskaya O."/>
            <person name="Seitkalieva A."/>
            <person name="Podvolotskaya A."/>
            <person name="Tekutyeva L."/>
            <person name="Balabanova L."/>
        </authorList>
    </citation>
    <scope>NUCLEOTIDE SEQUENCE</scope>
    <source>
        <strain evidence="3">KMM 6838</strain>
    </source>
</reference>
<dbReference type="KEGG" id="mthd:A3224_14435"/>
<dbReference type="Pfam" id="PF12146">
    <property type="entry name" value="Hydrolase_4"/>
    <property type="match status" value="1"/>
</dbReference>